<keyword evidence="3 7" id="KW-0812">Transmembrane</keyword>
<accession>K8EPU1</accession>
<dbReference type="EMBL" id="FO082278">
    <property type="protein sequence ID" value="CCO14415.1"/>
    <property type="molecule type" value="Genomic_DNA"/>
</dbReference>
<evidence type="ECO:0000256" key="7">
    <source>
        <dbReference type="RuleBase" id="RU367003"/>
    </source>
</evidence>
<keyword evidence="7" id="KW-0150">Chloroplast</keyword>
<comment type="similarity">
    <text evidence="2 7">Belongs to the Tic20 family.</text>
</comment>
<dbReference type="RefSeq" id="XP_007515536.1">
    <property type="nucleotide sequence ID" value="XM_007515474.1"/>
</dbReference>
<comment type="function">
    <text evidence="7">Involved in protein precursor import into chloroplasts.</text>
</comment>
<feature type="transmembrane region" description="Helical" evidence="7">
    <location>
        <begin position="93"/>
        <end position="111"/>
    </location>
</feature>
<keyword evidence="5 7" id="KW-1133">Transmembrane helix</keyword>
<evidence type="ECO:0000256" key="2">
    <source>
        <dbReference type="ARBA" id="ARBA00009596"/>
    </source>
</evidence>
<evidence type="ECO:0000256" key="5">
    <source>
        <dbReference type="ARBA" id="ARBA00022989"/>
    </source>
</evidence>
<dbReference type="Proteomes" id="UP000198341">
    <property type="component" value="Chromosome 1"/>
</dbReference>
<dbReference type="AlphaFoldDB" id="K8EPU1"/>
<dbReference type="PANTHER" id="PTHR33510">
    <property type="entry name" value="PROTEIN TIC 20-II, CHLOROPLASTIC"/>
    <property type="match status" value="1"/>
</dbReference>
<dbReference type="GeneID" id="19018324"/>
<dbReference type="InterPro" id="IPR005691">
    <property type="entry name" value="Tic20"/>
</dbReference>
<keyword evidence="9" id="KW-1185">Reference proteome</keyword>
<dbReference type="Pfam" id="PF16166">
    <property type="entry name" value="TIC20"/>
    <property type="match status" value="1"/>
</dbReference>
<comment type="subcellular location">
    <subcellularLocation>
        <location evidence="1">Plastid</location>
        <location evidence="1">Chloroplast inner membrane</location>
        <topology evidence="1">Multi-pass membrane protein</topology>
    </subcellularLocation>
    <subcellularLocation>
        <location evidence="7">Plastid</location>
        <location evidence="7">Chloroplast membrane</location>
        <topology evidence="7">Multi-pass membrane protein</topology>
    </subcellularLocation>
</comment>
<evidence type="ECO:0000256" key="6">
    <source>
        <dbReference type="ARBA" id="ARBA00023136"/>
    </source>
</evidence>
<dbReference type="OrthoDB" id="414558at2759"/>
<evidence type="ECO:0000313" key="8">
    <source>
        <dbReference type="EMBL" id="CCO14415.1"/>
    </source>
</evidence>
<organism evidence="8 9">
    <name type="scientific">Bathycoccus prasinos</name>
    <dbReference type="NCBI Taxonomy" id="41875"/>
    <lineage>
        <taxon>Eukaryota</taxon>
        <taxon>Viridiplantae</taxon>
        <taxon>Chlorophyta</taxon>
        <taxon>Mamiellophyceae</taxon>
        <taxon>Mamiellales</taxon>
        <taxon>Bathycoccaceae</taxon>
        <taxon>Bathycoccus</taxon>
    </lineage>
</organism>
<dbReference type="PANTHER" id="PTHR33510:SF5">
    <property type="entry name" value="PROTEIN TIC 20-II, CHLOROPLASTIC"/>
    <property type="match status" value="1"/>
</dbReference>
<evidence type="ECO:0000256" key="4">
    <source>
        <dbReference type="ARBA" id="ARBA00022780"/>
    </source>
</evidence>
<proteinExistence type="inferred from homology"/>
<reference evidence="8 9" key="1">
    <citation type="submission" date="2011-10" db="EMBL/GenBank/DDBJ databases">
        <authorList>
            <person name="Genoscope - CEA"/>
        </authorList>
    </citation>
    <scope>NUCLEOTIDE SEQUENCE [LARGE SCALE GENOMIC DNA]</scope>
    <source>
        <strain evidence="8 9">RCC 1105</strain>
    </source>
</reference>
<dbReference type="eggNOG" id="ENOG502QUSD">
    <property type="taxonomic scope" value="Eukaryota"/>
</dbReference>
<protein>
    <recommendedName>
        <fullName evidence="7">Protein TIC 20</fullName>
    </recommendedName>
</protein>
<comment type="caution">
    <text evidence="7">Lacks conserved residue(s) required for the propagation of feature annotation.</text>
</comment>
<sequence length="171" mass="18688">MVVVQTKAGGGGTSLVPVSDRVVAFLPYLLPLISGLRYSRYFFAAFPAAIIMLQPLLPIVKIVATLPLGNLIPFFAAYLGVARNQNLSRFCRFNGMQAILLDIVLIFPGLLESLFSREILGITIPYFLSKWMYNVIWVGLVVAFALCAVGCATGRYVNLPVVSEAAEAQMR</sequence>
<keyword evidence="6 7" id="KW-0472">Membrane</keyword>
<name>K8EPU1_9CHLO</name>
<dbReference type="GO" id="GO:0009706">
    <property type="term" value="C:chloroplast inner membrane"/>
    <property type="evidence" value="ECO:0007669"/>
    <property type="project" value="UniProtKB-SubCell"/>
</dbReference>
<feature type="transmembrane region" description="Helical" evidence="7">
    <location>
        <begin position="131"/>
        <end position="152"/>
    </location>
</feature>
<keyword evidence="4" id="KW-1001">Plastid inner membrane</keyword>
<evidence type="ECO:0000256" key="1">
    <source>
        <dbReference type="ARBA" id="ARBA00004478"/>
    </source>
</evidence>
<gene>
    <name evidence="8" type="ORF">Bathy01g05890</name>
</gene>
<evidence type="ECO:0000313" key="9">
    <source>
        <dbReference type="Proteomes" id="UP000198341"/>
    </source>
</evidence>
<evidence type="ECO:0000256" key="3">
    <source>
        <dbReference type="ARBA" id="ARBA00022692"/>
    </source>
</evidence>
<dbReference type="KEGG" id="bpg:Bathy01g05890"/>
<keyword evidence="7" id="KW-0934">Plastid</keyword>
<feature type="transmembrane region" description="Helical" evidence="7">
    <location>
        <begin position="62"/>
        <end position="81"/>
    </location>
</feature>
<dbReference type="STRING" id="41875.K8EPU1"/>